<reference evidence="1" key="1">
    <citation type="submission" date="2022-01" db="EMBL/GenBank/DDBJ databases">
        <authorList>
            <person name="King R."/>
        </authorList>
    </citation>
    <scope>NUCLEOTIDE SEQUENCE</scope>
</reference>
<protein>
    <submittedName>
        <fullName evidence="1">Uncharacterized protein</fullName>
    </submittedName>
</protein>
<name>A0A9P0H0H0_NEZVI</name>
<dbReference type="EMBL" id="OV725079">
    <property type="protein sequence ID" value="CAH1394439.1"/>
    <property type="molecule type" value="Genomic_DNA"/>
</dbReference>
<gene>
    <name evidence="1" type="ORF">NEZAVI_LOCUS4947</name>
</gene>
<accession>A0A9P0H0H0</accession>
<dbReference type="OrthoDB" id="6606502at2759"/>
<organism evidence="1 2">
    <name type="scientific">Nezara viridula</name>
    <name type="common">Southern green stink bug</name>
    <name type="synonym">Cimex viridulus</name>
    <dbReference type="NCBI Taxonomy" id="85310"/>
    <lineage>
        <taxon>Eukaryota</taxon>
        <taxon>Metazoa</taxon>
        <taxon>Ecdysozoa</taxon>
        <taxon>Arthropoda</taxon>
        <taxon>Hexapoda</taxon>
        <taxon>Insecta</taxon>
        <taxon>Pterygota</taxon>
        <taxon>Neoptera</taxon>
        <taxon>Paraneoptera</taxon>
        <taxon>Hemiptera</taxon>
        <taxon>Heteroptera</taxon>
        <taxon>Panheteroptera</taxon>
        <taxon>Pentatomomorpha</taxon>
        <taxon>Pentatomoidea</taxon>
        <taxon>Pentatomidae</taxon>
        <taxon>Pentatominae</taxon>
        <taxon>Nezara</taxon>
    </lineage>
</organism>
<dbReference type="Proteomes" id="UP001152798">
    <property type="component" value="Chromosome 3"/>
</dbReference>
<keyword evidence="2" id="KW-1185">Reference proteome</keyword>
<evidence type="ECO:0000313" key="1">
    <source>
        <dbReference type="EMBL" id="CAH1394439.1"/>
    </source>
</evidence>
<sequence length="487" mass="56760">MNRKPKDPPKAVFKYRRISICELEKPKAGVLKDWIEELDAVEERIKHFVSLDMGRIRTICDDVNEYERVCNALELEIPRGELGPTMDYSLHNFPIIGKRKTAHKKRAVHGKKHIEESEEGSSKITISSEIGDAEFRKTLFESAMVRASTKKSHVSPYRANWSEESIDECVEYKSEPTESSSVQSLETIGYLSEDLFVNPAKSQNTELLEPLEEAKSPYQKFFSRSVKEVREHVDRLRKKKFHTLSEKCIEDFVKYLDENDLRSPKITSETLNKLFTIDVATPAEKAFTLDPKELPSVPKEIAELYNEPHSSKRAALHQQIMWDIIYEKGKERKLAFGSLLPKVRKPWNKNTKERWFQPPGLDWDAITGKDLWKDLLHTEILEDFGKWLLENPEYPKPDYLVDIGFFEHLKEKQISDAERVSMPVRNEEHFLAIMQKMNRPLSLDLDEERFKMLPRYDELKEQALDRVITQEGIEEFDGKAFLASLQQ</sequence>
<evidence type="ECO:0000313" key="2">
    <source>
        <dbReference type="Proteomes" id="UP001152798"/>
    </source>
</evidence>
<proteinExistence type="predicted"/>
<dbReference type="AlphaFoldDB" id="A0A9P0H0H0"/>